<comment type="caution">
    <text evidence="2">The sequence shown here is derived from an EMBL/GenBank/DDBJ whole genome shotgun (WGS) entry which is preliminary data.</text>
</comment>
<dbReference type="PANTHER" id="PTHR15615">
    <property type="match status" value="1"/>
</dbReference>
<reference evidence="2" key="1">
    <citation type="submission" date="2023-10" db="EMBL/GenBank/DDBJ databases">
        <authorList>
            <person name="Chen Y."/>
            <person name="Shah S."/>
            <person name="Dougan E. K."/>
            <person name="Thang M."/>
            <person name="Chan C."/>
        </authorList>
    </citation>
    <scope>NUCLEOTIDE SEQUENCE [LARGE SCALE GENOMIC DNA]</scope>
</reference>
<evidence type="ECO:0000256" key="1">
    <source>
        <dbReference type="SAM" id="MobiDB-lite"/>
    </source>
</evidence>
<dbReference type="Proteomes" id="UP001189429">
    <property type="component" value="Unassembled WGS sequence"/>
</dbReference>
<feature type="compositionally biased region" description="Low complexity" evidence="1">
    <location>
        <begin position="29"/>
        <end position="41"/>
    </location>
</feature>
<organism evidence="2 3">
    <name type="scientific">Prorocentrum cordatum</name>
    <dbReference type="NCBI Taxonomy" id="2364126"/>
    <lineage>
        <taxon>Eukaryota</taxon>
        <taxon>Sar</taxon>
        <taxon>Alveolata</taxon>
        <taxon>Dinophyceae</taxon>
        <taxon>Prorocentrales</taxon>
        <taxon>Prorocentraceae</taxon>
        <taxon>Prorocentrum</taxon>
    </lineage>
</organism>
<dbReference type="InterPro" id="IPR036915">
    <property type="entry name" value="Cyclin-like_sf"/>
</dbReference>
<protein>
    <recommendedName>
        <fullName evidence="4">Cyclin N-terminal domain-containing protein</fullName>
    </recommendedName>
</protein>
<dbReference type="PANTHER" id="PTHR15615:SF108">
    <property type="entry name" value="PROTEIN CNPPD1"/>
    <property type="match status" value="1"/>
</dbReference>
<gene>
    <name evidence="2" type="ORF">PCOR1329_LOCUS57245</name>
</gene>
<name>A0ABN9VI78_9DINO</name>
<feature type="non-terminal residue" evidence="2">
    <location>
        <position position="1"/>
    </location>
</feature>
<proteinExistence type="predicted"/>
<evidence type="ECO:0000313" key="3">
    <source>
        <dbReference type="Proteomes" id="UP001189429"/>
    </source>
</evidence>
<accession>A0ABN9VI78</accession>
<evidence type="ECO:0008006" key="4">
    <source>
        <dbReference type="Google" id="ProtNLM"/>
    </source>
</evidence>
<dbReference type="SUPFAM" id="SSF47954">
    <property type="entry name" value="Cyclin-like"/>
    <property type="match status" value="1"/>
</dbReference>
<dbReference type="Gene3D" id="1.10.472.10">
    <property type="entry name" value="Cyclin-like"/>
    <property type="match status" value="1"/>
</dbReference>
<dbReference type="InterPro" id="IPR013922">
    <property type="entry name" value="Cyclin_PHO80-like"/>
</dbReference>
<sequence length="261" mass="29513">ITQRLLGSLGACAPRARAAASRVPLLAQMPASSSATPAASSRQVKAEAEDSDDDVIAPMTRFSSSRRMLLTSTISFIQQSIRPDPEADEQFPNRELFRAFQEAQYHENKAWGQFIEPFRHTLQDVSPVHVADFILKMLHLGDFDVCEFIISVLYIEKFRKSTGLALYASMWRPLFLVALLLADKMWEDKSVKNSSMTMLFPVLTCSELNDLEMMFVKWLGFTAWLTRREFRRFCEGLLLSGGAAPEIMTQVCESPYLVSLQ</sequence>
<dbReference type="Pfam" id="PF08613">
    <property type="entry name" value="Cyclin"/>
    <property type="match status" value="1"/>
</dbReference>
<feature type="region of interest" description="Disordered" evidence="1">
    <location>
        <begin position="29"/>
        <end position="50"/>
    </location>
</feature>
<dbReference type="EMBL" id="CAUYUJ010017064">
    <property type="protein sequence ID" value="CAK0871391.1"/>
    <property type="molecule type" value="Genomic_DNA"/>
</dbReference>
<keyword evidence="3" id="KW-1185">Reference proteome</keyword>
<evidence type="ECO:0000313" key="2">
    <source>
        <dbReference type="EMBL" id="CAK0871391.1"/>
    </source>
</evidence>
<feature type="non-terminal residue" evidence="2">
    <location>
        <position position="261"/>
    </location>
</feature>